<dbReference type="EMBL" id="PYDT01000002">
    <property type="protein sequence ID" value="THU71011.1"/>
    <property type="molecule type" value="Genomic_DNA"/>
</dbReference>
<dbReference type="AlphaFoldDB" id="A0A4S8K7R6"/>
<gene>
    <name evidence="1" type="ORF">C4D60_Mb08t31040</name>
</gene>
<sequence length="200" mass="22030">MDLGSAESKPDPFKASGAICSLFWSKTPPYIHDGSFPRSPKASKSHSPRKKLPKSALLLYKSAGQLDPVEKLASGGCDSTVKVWKLYNGNWMVGHPTRGFQNLPLPVLHRMRRSSIWTVAGEGDGWEGNVLVTFTPLFGEFHGGRLQGIYLPWLMGTIIMSRVSTISEMLTTMGRNRSHEGNIEGTIWKEEGHVMMTTGG</sequence>
<name>A0A4S8K7R6_MUSBA</name>
<keyword evidence="2" id="KW-1185">Reference proteome</keyword>
<dbReference type="Proteomes" id="UP000317650">
    <property type="component" value="Chromosome 8"/>
</dbReference>
<evidence type="ECO:0000313" key="2">
    <source>
        <dbReference type="Proteomes" id="UP000317650"/>
    </source>
</evidence>
<reference evidence="1 2" key="1">
    <citation type="journal article" date="2019" name="Nat. Plants">
        <title>Genome sequencing of Musa balbisiana reveals subgenome evolution and function divergence in polyploid bananas.</title>
        <authorList>
            <person name="Yao X."/>
        </authorList>
    </citation>
    <scope>NUCLEOTIDE SEQUENCE [LARGE SCALE GENOMIC DNA]</scope>
    <source>
        <strain evidence="2">cv. DH-PKW</strain>
        <tissue evidence="1">Leaves</tissue>
    </source>
</reference>
<protein>
    <submittedName>
        <fullName evidence="1">Uncharacterized protein</fullName>
    </submittedName>
</protein>
<comment type="caution">
    <text evidence="1">The sequence shown here is derived from an EMBL/GenBank/DDBJ whole genome shotgun (WGS) entry which is preliminary data.</text>
</comment>
<dbReference type="STRING" id="52838.A0A4S8K7R6"/>
<evidence type="ECO:0000313" key="1">
    <source>
        <dbReference type="EMBL" id="THU71011.1"/>
    </source>
</evidence>
<organism evidence="1 2">
    <name type="scientific">Musa balbisiana</name>
    <name type="common">Banana</name>
    <dbReference type="NCBI Taxonomy" id="52838"/>
    <lineage>
        <taxon>Eukaryota</taxon>
        <taxon>Viridiplantae</taxon>
        <taxon>Streptophyta</taxon>
        <taxon>Embryophyta</taxon>
        <taxon>Tracheophyta</taxon>
        <taxon>Spermatophyta</taxon>
        <taxon>Magnoliopsida</taxon>
        <taxon>Liliopsida</taxon>
        <taxon>Zingiberales</taxon>
        <taxon>Musaceae</taxon>
        <taxon>Musa</taxon>
    </lineage>
</organism>
<proteinExistence type="predicted"/>
<accession>A0A4S8K7R6</accession>